<keyword evidence="3" id="KW-0285">Flavoprotein</keyword>
<comment type="similarity">
    <text evidence="2">Belongs to the DAMOX/DASOX family.</text>
</comment>
<dbReference type="SUPFAM" id="SSF51971">
    <property type="entry name" value="Nucleotide-binding domain"/>
    <property type="match status" value="1"/>
</dbReference>
<evidence type="ECO:0000256" key="1">
    <source>
        <dbReference type="ARBA" id="ARBA00001974"/>
    </source>
</evidence>
<dbReference type="GO" id="GO:0071949">
    <property type="term" value="F:FAD binding"/>
    <property type="evidence" value="ECO:0007669"/>
    <property type="project" value="InterPro"/>
</dbReference>
<dbReference type="Pfam" id="PF01266">
    <property type="entry name" value="DAO"/>
    <property type="match status" value="1"/>
</dbReference>
<feature type="binding site" evidence="6">
    <location>
        <position position="280"/>
    </location>
    <ligand>
        <name>D-dopa</name>
        <dbReference type="ChEBI" id="CHEBI:149689"/>
    </ligand>
</feature>
<evidence type="ECO:0000259" key="7">
    <source>
        <dbReference type="Pfam" id="PF01266"/>
    </source>
</evidence>
<dbReference type="GO" id="GO:0003884">
    <property type="term" value="F:D-amino-acid oxidase activity"/>
    <property type="evidence" value="ECO:0007669"/>
    <property type="project" value="InterPro"/>
</dbReference>
<evidence type="ECO:0000256" key="6">
    <source>
        <dbReference type="PIRSR" id="PIRSR000189-1"/>
    </source>
</evidence>
<dbReference type="PROSITE" id="PS00677">
    <property type="entry name" value="DAO"/>
    <property type="match status" value="1"/>
</dbReference>
<feature type="binding site" evidence="6">
    <location>
        <position position="212"/>
    </location>
    <ligand>
        <name>D-dopa</name>
        <dbReference type="ChEBI" id="CHEBI:149689"/>
    </ligand>
</feature>
<keyword evidence="5" id="KW-0560">Oxidoreductase</keyword>
<gene>
    <name evidence="8" type="ORF">BU24DRAFT_469800</name>
</gene>
<proteinExistence type="inferred from homology"/>
<dbReference type="RefSeq" id="XP_033389373.1">
    <property type="nucleotide sequence ID" value="XM_033532636.1"/>
</dbReference>
<feature type="binding site" evidence="6">
    <location>
        <position position="176"/>
    </location>
    <ligand>
        <name>FAD</name>
        <dbReference type="ChEBI" id="CHEBI:57692"/>
    </ligand>
</feature>
<organism evidence="8 9">
    <name type="scientific">Aaosphaeria arxii CBS 175.79</name>
    <dbReference type="NCBI Taxonomy" id="1450172"/>
    <lineage>
        <taxon>Eukaryota</taxon>
        <taxon>Fungi</taxon>
        <taxon>Dikarya</taxon>
        <taxon>Ascomycota</taxon>
        <taxon>Pezizomycotina</taxon>
        <taxon>Dothideomycetes</taxon>
        <taxon>Pleosporomycetidae</taxon>
        <taxon>Pleosporales</taxon>
        <taxon>Pleosporales incertae sedis</taxon>
        <taxon>Aaosphaeria</taxon>
    </lineage>
</organism>
<dbReference type="GO" id="GO:0005737">
    <property type="term" value="C:cytoplasm"/>
    <property type="evidence" value="ECO:0007669"/>
    <property type="project" value="TreeGrafter"/>
</dbReference>
<dbReference type="Proteomes" id="UP000799778">
    <property type="component" value="Unassembled WGS sequence"/>
</dbReference>
<dbReference type="InterPro" id="IPR023209">
    <property type="entry name" value="DAO"/>
</dbReference>
<dbReference type="GO" id="GO:0019478">
    <property type="term" value="P:D-amino acid catabolic process"/>
    <property type="evidence" value="ECO:0007669"/>
    <property type="project" value="TreeGrafter"/>
</dbReference>
<dbReference type="AlphaFoldDB" id="A0A6A5Y8X3"/>
<evidence type="ECO:0000256" key="2">
    <source>
        <dbReference type="ARBA" id="ARBA00006730"/>
    </source>
</evidence>
<dbReference type="InterPro" id="IPR006076">
    <property type="entry name" value="FAD-dep_OxRdtase"/>
</dbReference>
<keyword evidence="4 6" id="KW-0274">FAD</keyword>
<dbReference type="Gene3D" id="3.40.50.720">
    <property type="entry name" value="NAD(P)-binding Rossmann-like Domain"/>
    <property type="match status" value="1"/>
</dbReference>
<dbReference type="OrthoDB" id="409956at2759"/>
<feature type="domain" description="FAD dependent oxidoreductase" evidence="7">
    <location>
        <begin position="3"/>
        <end position="322"/>
    </location>
</feature>
<dbReference type="EMBL" id="ML978066">
    <property type="protein sequence ID" value="KAF2021034.1"/>
    <property type="molecule type" value="Genomic_DNA"/>
</dbReference>
<evidence type="ECO:0000313" key="9">
    <source>
        <dbReference type="Proteomes" id="UP000799778"/>
    </source>
</evidence>
<protein>
    <submittedName>
        <fullName evidence="8">Nucleotide-binding domain-containing protein</fullName>
    </submittedName>
</protein>
<keyword evidence="9" id="KW-1185">Reference proteome</keyword>
<accession>A0A6A5Y8X3</accession>
<dbReference type="GeneID" id="54290033"/>
<evidence type="ECO:0000313" key="8">
    <source>
        <dbReference type="EMBL" id="KAF2021034.1"/>
    </source>
</evidence>
<dbReference type="InterPro" id="IPR006181">
    <property type="entry name" value="D-amino_acid_oxidase_CS"/>
</dbReference>
<feature type="binding site" evidence="6">
    <location>
        <position position="307"/>
    </location>
    <ligand>
        <name>D-dopa</name>
        <dbReference type="ChEBI" id="CHEBI:149689"/>
    </ligand>
</feature>
<evidence type="ECO:0000256" key="3">
    <source>
        <dbReference type="ARBA" id="ARBA00022630"/>
    </source>
</evidence>
<name>A0A6A5Y8X3_9PLEO</name>
<sequence>MPKIAIVGAGITGMAIASMLSRSHEITIVARNLPGDANSLEWASPWAGACFLCLDGSNAHEQRMQADSLAWLWALAESHPESSVKRIEMNDFQDETPWEKIWYKDLMPGMRKISPEELPEGVKLGMRYQTVVLTPHIFLPWLRKQLERSGVKFVRKELKALNDLKDFGHDVLVNATGWGSKFLTDIADEGVQQIRGQTLLVRTSYDKIFMRHGKDYTYVIPRLDGTAIIGGIKQIGETYPEVDQDIKADILRRVHEHLPNIFPSPQETDFEIIQDNVGFRPGRPEGVRVEQEILGGEKIVHAYGTGGGGYVFSFGLARATATLVNDYFFKIPVARL</sequence>
<dbReference type="PANTHER" id="PTHR11530">
    <property type="entry name" value="D-AMINO ACID OXIDASE"/>
    <property type="match status" value="1"/>
</dbReference>
<dbReference type="PIRSF" id="PIRSF000189">
    <property type="entry name" value="D-aa_oxidase"/>
    <property type="match status" value="1"/>
</dbReference>
<comment type="cofactor">
    <cofactor evidence="1 6">
        <name>FAD</name>
        <dbReference type="ChEBI" id="CHEBI:57692"/>
    </cofactor>
</comment>
<evidence type="ECO:0000256" key="5">
    <source>
        <dbReference type="ARBA" id="ARBA00023002"/>
    </source>
</evidence>
<reference evidence="8" key="1">
    <citation type="journal article" date="2020" name="Stud. Mycol.">
        <title>101 Dothideomycetes genomes: a test case for predicting lifestyles and emergence of pathogens.</title>
        <authorList>
            <person name="Haridas S."/>
            <person name="Albert R."/>
            <person name="Binder M."/>
            <person name="Bloem J."/>
            <person name="Labutti K."/>
            <person name="Salamov A."/>
            <person name="Andreopoulos B."/>
            <person name="Baker S."/>
            <person name="Barry K."/>
            <person name="Bills G."/>
            <person name="Bluhm B."/>
            <person name="Cannon C."/>
            <person name="Castanera R."/>
            <person name="Culley D."/>
            <person name="Daum C."/>
            <person name="Ezra D."/>
            <person name="Gonzalez J."/>
            <person name="Henrissat B."/>
            <person name="Kuo A."/>
            <person name="Liang C."/>
            <person name="Lipzen A."/>
            <person name="Lutzoni F."/>
            <person name="Magnuson J."/>
            <person name="Mondo S."/>
            <person name="Nolan M."/>
            <person name="Ohm R."/>
            <person name="Pangilinan J."/>
            <person name="Park H.-J."/>
            <person name="Ramirez L."/>
            <person name="Alfaro M."/>
            <person name="Sun H."/>
            <person name="Tritt A."/>
            <person name="Yoshinaga Y."/>
            <person name="Zwiers L.-H."/>
            <person name="Turgeon B."/>
            <person name="Goodwin S."/>
            <person name="Spatafora J."/>
            <person name="Crous P."/>
            <person name="Grigoriev I."/>
        </authorList>
    </citation>
    <scope>NUCLEOTIDE SEQUENCE</scope>
    <source>
        <strain evidence="8">CBS 175.79</strain>
    </source>
</reference>
<dbReference type="Gene3D" id="3.30.9.10">
    <property type="entry name" value="D-Amino Acid Oxidase, subunit A, domain 2"/>
    <property type="match status" value="1"/>
</dbReference>
<dbReference type="PANTHER" id="PTHR11530:SF26">
    <property type="entry name" value="FAD DEPENDENT OXIDOREDUCTASE SUPERFAMILY (AFU_ORTHOLOGUE AFUA_5G13940)"/>
    <property type="match status" value="1"/>
</dbReference>
<evidence type="ECO:0000256" key="4">
    <source>
        <dbReference type="ARBA" id="ARBA00022827"/>
    </source>
</evidence>
<dbReference type="SUPFAM" id="SSF54373">
    <property type="entry name" value="FAD-linked reductases, C-terminal domain"/>
    <property type="match status" value="1"/>
</dbReference>